<dbReference type="SUPFAM" id="SSF53756">
    <property type="entry name" value="UDP-Glycosyltransferase/glycogen phosphorylase"/>
    <property type="match status" value="2"/>
</dbReference>
<dbReference type="PROSITE" id="PS00102">
    <property type="entry name" value="PHOSPHORYLASE"/>
    <property type="match status" value="1"/>
</dbReference>
<keyword evidence="9 10" id="KW-0119">Carbohydrate metabolism</keyword>
<dbReference type="Pfam" id="PF00343">
    <property type="entry name" value="Phosphorylase"/>
    <property type="match status" value="2"/>
</dbReference>
<evidence type="ECO:0000256" key="2">
    <source>
        <dbReference type="ARBA" id="ARBA00001933"/>
    </source>
</evidence>
<keyword evidence="7 10" id="KW-0663">Pyridoxal phosphate</keyword>
<comment type="similarity">
    <text evidence="3 10">Belongs to the glycogen phosphorylase family.</text>
</comment>
<dbReference type="PANTHER" id="PTHR11468:SF29">
    <property type="entry name" value="GLYCOGEN PHOSPHORYLASE, BRAIN FORM"/>
    <property type="match status" value="1"/>
</dbReference>
<evidence type="ECO:0000256" key="10">
    <source>
        <dbReference type="RuleBase" id="RU000587"/>
    </source>
</evidence>
<evidence type="ECO:0000256" key="5">
    <source>
        <dbReference type="ARBA" id="ARBA00022676"/>
    </source>
</evidence>
<name>A0ABQ9VJ56_SAGOE</name>
<sequence>MAKLIIKLVTSIGDVVNHDPVVGDRLKVIFLENYRVSLAEKVIPAADLSQQISTAGTEASGTGNMKFMLNGALTIGTMDGANVEMAEEAGAENLFIFGLRVEDVEALDQKGYNAREYYDRLPELKQAVDQISSGFFSPKEPDCFKDVVNMLMHHDSWQKLNPARAAIRLPSTSSFGFVYLLLFSDRVTCWLQSHQIRAHVGVWAGSWALLRFKVFADYEAYVRCQAQVDQLYRNPKEWTKKVVRNIACSGKFSSDRTITEYAREIWGVEPSDLQIPAPNIPRD</sequence>
<evidence type="ECO:0000256" key="3">
    <source>
        <dbReference type="ARBA" id="ARBA00006047"/>
    </source>
</evidence>
<evidence type="ECO:0000256" key="8">
    <source>
        <dbReference type="ARBA" id="ARBA00022990"/>
    </source>
</evidence>
<organism evidence="11 12">
    <name type="scientific">Saguinus oedipus</name>
    <name type="common">Cotton-top tamarin</name>
    <name type="synonym">Oedipomidas oedipus</name>
    <dbReference type="NCBI Taxonomy" id="9490"/>
    <lineage>
        <taxon>Eukaryota</taxon>
        <taxon>Metazoa</taxon>
        <taxon>Chordata</taxon>
        <taxon>Craniata</taxon>
        <taxon>Vertebrata</taxon>
        <taxon>Euteleostomi</taxon>
        <taxon>Mammalia</taxon>
        <taxon>Eutheria</taxon>
        <taxon>Euarchontoglires</taxon>
        <taxon>Primates</taxon>
        <taxon>Haplorrhini</taxon>
        <taxon>Platyrrhini</taxon>
        <taxon>Cebidae</taxon>
        <taxon>Callitrichinae</taxon>
        <taxon>Saguinus</taxon>
    </lineage>
</organism>
<dbReference type="EMBL" id="JASSZA010000005">
    <property type="protein sequence ID" value="KAK2109409.1"/>
    <property type="molecule type" value="Genomic_DNA"/>
</dbReference>
<evidence type="ECO:0000256" key="1">
    <source>
        <dbReference type="ARBA" id="ARBA00001275"/>
    </source>
</evidence>
<keyword evidence="4" id="KW-0597">Phosphoprotein</keyword>
<proteinExistence type="inferred from homology"/>
<evidence type="ECO:0000256" key="7">
    <source>
        <dbReference type="ARBA" id="ARBA00022898"/>
    </source>
</evidence>
<dbReference type="PANTHER" id="PTHR11468">
    <property type="entry name" value="GLYCOGEN PHOSPHORYLASE"/>
    <property type="match status" value="1"/>
</dbReference>
<dbReference type="Gene3D" id="3.40.50.2000">
    <property type="entry name" value="Glycogen Phosphorylase B"/>
    <property type="match status" value="3"/>
</dbReference>
<protein>
    <recommendedName>
        <fullName evidence="10">Alpha-1,4 glucan phosphorylase</fullName>
        <ecNumber evidence="10">2.4.1.1</ecNumber>
    </recommendedName>
</protein>
<keyword evidence="5 10" id="KW-0328">Glycosyltransferase</keyword>
<dbReference type="Proteomes" id="UP001266305">
    <property type="component" value="Unassembled WGS sequence"/>
</dbReference>
<dbReference type="InterPro" id="IPR035090">
    <property type="entry name" value="Pyridoxal_P_attach_site"/>
</dbReference>
<dbReference type="InterPro" id="IPR000811">
    <property type="entry name" value="Glyco_trans_35"/>
</dbReference>
<accession>A0ABQ9VJ56</accession>
<comment type="catalytic activity">
    <reaction evidence="1 10">
        <text>[(1-&gt;4)-alpha-D-glucosyl](n) + phosphate = [(1-&gt;4)-alpha-D-glucosyl](n-1) + alpha-D-glucose 1-phosphate</text>
        <dbReference type="Rhea" id="RHEA:41732"/>
        <dbReference type="Rhea" id="RHEA-COMP:9584"/>
        <dbReference type="Rhea" id="RHEA-COMP:9586"/>
        <dbReference type="ChEBI" id="CHEBI:15444"/>
        <dbReference type="ChEBI" id="CHEBI:43474"/>
        <dbReference type="ChEBI" id="CHEBI:58601"/>
        <dbReference type="EC" id="2.4.1.1"/>
    </reaction>
</comment>
<keyword evidence="12" id="KW-1185">Reference proteome</keyword>
<gene>
    <name evidence="11" type="ORF">P7K49_009155</name>
</gene>
<reference evidence="11 12" key="1">
    <citation type="submission" date="2023-05" db="EMBL/GenBank/DDBJ databases">
        <title>B98-5 Cell Line De Novo Hybrid Assembly: An Optical Mapping Approach.</title>
        <authorList>
            <person name="Kananen K."/>
            <person name="Auerbach J.A."/>
            <person name="Kautto E."/>
            <person name="Blachly J.S."/>
        </authorList>
    </citation>
    <scope>NUCLEOTIDE SEQUENCE [LARGE SCALE GENOMIC DNA]</scope>
    <source>
        <strain evidence="11">B95-8</strain>
        <tissue evidence="11">Cell line</tissue>
    </source>
</reference>
<evidence type="ECO:0000256" key="9">
    <source>
        <dbReference type="ARBA" id="ARBA00023277"/>
    </source>
</evidence>
<comment type="caution">
    <text evidence="11">The sequence shown here is derived from an EMBL/GenBank/DDBJ whole genome shotgun (WGS) entry which is preliminary data.</text>
</comment>
<evidence type="ECO:0000256" key="4">
    <source>
        <dbReference type="ARBA" id="ARBA00022553"/>
    </source>
</evidence>
<keyword evidence="6 10" id="KW-0808">Transferase</keyword>
<evidence type="ECO:0000313" key="12">
    <source>
        <dbReference type="Proteomes" id="UP001266305"/>
    </source>
</evidence>
<evidence type="ECO:0000313" key="11">
    <source>
        <dbReference type="EMBL" id="KAK2109409.1"/>
    </source>
</evidence>
<evidence type="ECO:0000256" key="6">
    <source>
        <dbReference type="ARBA" id="ARBA00022679"/>
    </source>
</evidence>
<comment type="function">
    <text evidence="10">Allosteric enzyme that catalyzes the rate-limiting step in glycogen catabolism, the phosphorolytic cleavage of glycogen to produce glucose-1-phosphate, and plays a central role in maintaining cellular and organismal glucose homeostasis.</text>
</comment>
<keyword evidence="8" id="KW-0007">Acetylation</keyword>
<comment type="cofactor">
    <cofactor evidence="2 10">
        <name>pyridoxal 5'-phosphate</name>
        <dbReference type="ChEBI" id="CHEBI:597326"/>
    </cofactor>
</comment>
<dbReference type="EC" id="2.4.1.1" evidence="10"/>